<sequence>MHRAAVLHAMAADPVHEATSAVVQEVVVGLLDGPLPPVHDRNPSPAAEHLHLLLLQLNGGRRRHRTDPRPPEIRHSDVRTAEVVILAALAAFGGRPRRAVDALRTHAALLHREQGLYTPVERVTSLLHGALLIAELFSPAATERQLLRHVTTGQVIAFCYPHSAVLDHPVERVVQVTGPVQYLELGLGNSDEQFAIPIADLTTRHPTPALLLVRPRKPLQLHTLDNTPSSHTLSVSDTAVDRWAILPADAASLEHRALAARVRTASRRADQAFDLAFPTTTTS</sequence>
<organism evidence="1 2">
    <name type="scientific">Saccharothrix xinjiangensis</name>
    <dbReference type="NCBI Taxonomy" id="204798"/>
    <lineage>
        <taxon>Bacteria</taxon>
        <taxon>Bacillati</taxon>
        <taxon>Actinomycetota</taxon>
        <taxon>Actinomycetes</taxon>
        <taxon>Pseudonocardiales</taxon>
        <taxon>Pseudonocardiaceae</taxon>
        <taxon>Saccharothrix</taxon>
    </lineage>
</organism>
<comment type="caution">
    <text evidence="1">The sequence shown here is derived from an EMBL/GenBank/DDBJ whole genome shotgun (WGS) entry which is preliminary data.</text>
</comment>
<proteinExistence type="predicted"/>
<evidence type="ECO:0000313" key="1">
    <source>
        <dbReference type="EMBL" id="MFC5054299.1"/>
    </source>
</evidence>
<name>A0ABV9XYS5_9PSEU</name>
<protein>
    <submittedName>
        <fullName evidence="1">Uncharacterized protein</fullName>
    </submittedName>
</protein>
<reference evidence="2" key="1">
    <citation type="journal article" date="2019" name="Int. J. Syst. Evol. Microbiol.">
        <title>The Global Catalogue of Microorganisms (GCM) 10K type strain sequencing project: providing services to taxonomists for standard genome sequencing and annotation.</title>
        <authorList>
            <consortium name="The Broad Institute Genomics Platform"/>
            <consortium name="The Broad Institute Genome Sequencing Center for Infectious Disease"/>
            <person name="Wu L."/>
            <person name="Ma J."/>
        </authorList>
    </citation>
    <scope>NUCLEOTIDE SEQUENCE [LARGE SCALE GENOMIC DNA]</scope>
    <source>
        <strain evidence="2">KCTC 12848</strain>
    </source>
</reference>
<accession>A0ABV9XYS5</accession>
<dbReference type="RefSeq" id="WP_344041574.1">
    <property type="nucleotide sequence ID" value="NZ_BAAAKE010000029.1"/>
</dbReference>
<keyword evidence="2" id="KW-1185">Reference proteome</keyword>
<gene>
    <name evidence="1" type="ORF">ACFPFM_11075</name>
</gene>
<dbReference type="EMBL" id="JBHSJB010000010">
    <property type="protein sequence ID" value="MFC5054299.1"/>
    <property type="molecule type" value="Genomic_DNA"/>
</dbReference>
<dbReference type="Proteomes" id="UP001595833">
    <property type="component" value="Unassembled WGS sequence"/>
</dbReference>
<evidence type="ECO:0000313" key="2">
    <source>
        <dbReference type="Proteomes" id="UP001595833"/>
    </source>
</evidence>